<dbReference type="Proteomes" id="UP000799777">
    <property type="component" value="Unassembled WGS sequence"/>
</dbReference>
<keyword evidence="3" id="KW-1185">Reference proteome</keyword>
<evidence type="ECO:0000313" key="3">
    <source>
        <dbReference type="Proteomes" id="UP000799777"/>
    </source>
</evidence>
<name>A0A9P4HJU6_9PLEO</name>
<accession>A0A9P4HJU6</accession>
<feature type="region of interest" description="Disordered" evidence="1">
    <location>
        <begin position="170"/>
        <end position="235"/>
    </location>
</feature>
<sequence length="493" mass="54026">MRNRTIEVGRAVLASSAQNLELWLTNLITISPKQHSLEHQQLTSTSLIELLSFGSIWVGRGTGMRVKFTVTLQGDPLPHKQMQDLIHDILEAPVWVQLRLKPGLPDDVELQDGIAHLKISHAEFQSVPEEKRSHRIFPNVPAAAVQPPDGVPSVDLQVVHFRIDILEQKQRRSLKRSRTSSKDNGSHRTPETASRKPDGLPDTIPRESTSDSAAWRECQTNIDGPASTSTCQSRKRPRVSVPTAIRVLIDGAMRLAVLGQYRSSKGVKVKANTFGGIGLAGIAPSLWKPGYLAALAQRAHLLPTISQSLGRTAGPRVSSISLRTKLESLSTISPVGSVDILQDQAVANERKAVSLSNLSTRLWIHAQKNLLSRPIPPLHAFIDHDTTVPIQAESDELLEHLCDSMHGEGGRLDGDDDDTAGLTLENNLQQQEFATPLGTSDSLFEDSELVSFGHERISPGPRNDVLSYGMPIDKLLCADHDRILDGKAKFHST</sequence>
<evidence type="ECO:0000313" key="2">
    <source>
        <dbReference type="EMBL" id="KAF2035584.1"/>
    </source>
</evidence>
<evidence type="ECO:0000256" key="1">
    <source>
        <dbReference type="SAM" id="MobiDB-lite"/>
    </source>
</evidence>
<reference evidence="2" key="1">
    <citation type="journal article" date="2020" name="Stud. Mycol.">
        <title>101 Dothideomycetes genomes: a test case for predicting lifestyles and emergence of pathogens.</title>
        <authorList>
            <person name="Haridas S."/>
            <person name="Albert R."/>
            <person name="Binder M."/>
            <person name="Bloem J."/>
            <person name="Labutti K."/>
            <person name="Salamov A."/>
            <person name="Andreopoulos B."/>
            <person name="Baker S."/>
            <person name="Barry K."/>
            <person name="Bills G."/>
            <person name="Bluhm B."/>
            <person name="Cannon C."/>
            <person name="Castanera R."/>
            <person name="Culley D."/>
            <person name="Daum C."/>
            <person name="Ezra D."/>
            <person name="Gonzalez J."/>
            <person name="Henrissat B."/>
            <person name="Kuo A."/>
            <person name="Liang C."/>
            <person name="Lipzen A."/>
            <person name="Lutzoni F."/>
            <person name="Magnuson J."/>
            <person name="Mondo S."/>
            <person name="Nolan M."/>
            <person name="Ohm R."/>
            <person name="Pangilinan J."/>
            <person name="Park H.-J."/>
            <person name="Ramirez L."/>
            <person name="Alfaro M."/>
            <person name="Sun H."/>
            <person name="Tritt A."/>
            <person name="Yoshinaga Y."/>
            <person name="Zwiers L.-H."/>
            <person name="Turgeon B."/>
            <person name="Goodwin S."/>
            <person name="Spatafora J."/>
            <person name="Crous P."/>
            <person name="Grigoriev I."/>
        </authorList>
    </citation>
    <scope>NUCLEOTIDE SEQUENCE</scope>
    <source>
        <strain evidence="2">CBS 110217</strain>
    </source>
</reference>
<gene>
    <name evidence="2" type="ORF">EK21DRAFT_54099</name>
</gene>
<proteinExistence type="predicted"/>
<dbReference type="OrthoDB" id="4187154at2759"/>
<dbReference type="EMBL" id="ML978157">
    <property type="protein sequence ID" value="KAF2035584.1"/>
    <property type="molecule type" value="Genomic_DNA"/>
</dbReference>
<comment type="caution">
    <text evidence="2">The sequence shown here is derived from an EMBL/GenBank/DDBJ whole genome shotgun (WGS) entry which is preliminary data.</text>
</comment>
<organism evidence="2 3">
    <name type="scientific">Setomelanomma holmii</name>
    <dbReference type="NCBI Taxonomy" id="210430"/>
    <lineage>
        <taxon>Eukaryota</taxon>
        <taxon>Fungi</taxon>
        <taxon>Dikarya</taxon>
        <taxon>Ascomycota</taxon>
        <taxon>Pezizomycotina</taxon>
        <taxon>Dothideomycetes</taxon>
        <taxon>Pleosporomycetidae</taxon>
        <taxon>Pleosporales</taxon>
        <taxon>Pleosporineae</taxon>
        <taxon>Phaeosphaeriaceae</taxon>
        <taxon>Setomelanomma</taxon>
    </lineage>
</organism>
<protein>
    <submittedName>
        <fullName evidence="2">Uncharacterized protein</fullName>
    </submittedName>
</protein>
<feature type="compositionally biased region" description="Basic and acidic residues" evidence="1">
    <location>
        <begin position="180"/>
        <end position="209"/>
    </location>
</feature>
<feature type="compositionally biased region" description="Polar residues" evidence="1">
    <location>
        <begin position="210"/>
        <end position="232"/>
    </location>
</feature>
<dbReference type="AlphaFoldDB" id="A0A9P4HJU6"/>